<evidence type="ECO:0000313" key="3">
    <source>
        <dbReference type="Proteomes" id="UP000243106"/>
    </source>
</evidence>
<dbReference type="EMBL" id="FOXV01000002">
    <property type="protein sequence ID" value="SFQ13269.1"/>
    <property type="molecule type" value="Genomic_DNA"/>
</dbReference>
<reference evidence="3" key="1">
    <citation type="submission" date="2016-10" db="EMBL/GenBank/DDBJ databases">
        <authorList>
            <person name="Varghese N."/>
            <person name="Submissions S."/>
        </authorList>
    </citation>
    <scope>NUCLEOTIDE SEQUENCE [LARGE SCALE GENOMIC DNA]</scope>
    <source>
        <strain evidence="3">JCM 10271</strain>
    </source>
</reference>
<evidence type="ECO:0000256" key="1">
    <source>
        <dbReference type="SAM" id="Phobius"/>
    </source>
</evidence>
<organism evidence="2 3">
    <name type="scientific">Roseivivax halotolerans</name>
    <dbReference type="NCBI Taxonomy" id="93684"/>
    <lineage>
        <taxon>Bacteria</taxon>
        <taxon>Pseudomonadati</taxon>
        <taxon>Pseudomonadota</taxon>
        <taxon>Alphaproteobacteria</taxon>
        <taxon>Rhodobacterales</taxon>
        <taxon>Roseobacteraceae</taxon>
        <taxon>Roseivivax</taxon>
    </lineage>
</organism>
<dbReference type="RefSeq" id="WP_093009343.1">
    <property type="nucleotide sequence ID" value="NZ_FOXV01000002.1"/>
</dbReference>
<dbReference type="Proteomes" id="UP000243106">
    <property type="component" value="Unassembled WGS sequence"/>
</dbReference>
<gene>
    <name evidence="2" type="ORF">SAMN05421853_10259</name>
</gene>
<feature type="transmembrane region" description="Helical" evidence="1">
    <location>
        <begin position="6"/>
        <end position="27"/>
    </location>
</feature>
<keyword evidence="3" id="KW-1185">Reference proteome</keyword>
<keyword evidence="1" id="KW-0812">Transmembrane</keyword>
<accession>A0A1I5W0J4</accession>
<evidence type="ECO:0000313" key="2">
    <source>
        <dbReference type="EMBL" id="SFQ13269.1"/>
    </source>
</evidence>
<proteinExistence type="predicted"/>
<dbReference type="STRING" id="93684.SAMN05421853_10259"/>
<keyword evidence="1" id="KW-1133">Transmembrane helix</keyword>
<name>A0A1I5W0J4_9RHOB</name>
<keyword evidence="1" id="KW-0472">Membrane</keyword>
<protein>
    <submittedName>
        <fullName evidence="2">Uncharacterized protein</fullName>
    </submittedName>
</protein>
<dbReference type="AlphaFoldDB" id="A0A1I5W0J4"/>
<sequence>MTPDRIAVAGVTGLAVLLVVAALWQVGGPQAGRMEARDETRFSDLLSLTSLVTCKATTEGNVLPQDLTESASCRYDVRLNDPYTDAPYRYEIVDKEEYRICADFERPERLTGRAQSFDAEEGCLYQQVALDP</sequence>